<evidence type="ECO:0000256" key="8">
    <source>
        <dbReference type="ARBA" id="ARBA00022909"/>
    </source>
</evidence>
<keyword evidence="10" id="KW-1185">Reference proteome</keyword>
<dbReference type="InterPro" id="IPR000550">
    <property type="entry name" value="Hppk"/>
</dbReference>
<dbReference type="EC" id="2.7.6.3" evidence="3"/>
<evidence type="ECO:0000256" key="6">
    <source>
        <dbReference type="ARBA" id="ARBA00022777"/>
    </source>
</evidence>
<dbReference type="Proteomes" id="UP000192775">
    <property type="component" value="Chromosome"/>
</dbReference>
<evidence type="ECO:0000313" key="9">
    <source>
        <dbReference type="EMBL" id="ARJ04509.1"/>
    </source>
</evidence>
<evidence type="ECO:0000256" key="5">
    <source>
        <dbReference type="ARBA" id="ARBA00022741"/>
    </source>
</evidence>
<dbReference type="GO" id="GO:0003848">
    <property type="term" value="F:2-amino-4-hydroxy-6-hydroxymethyldihydropteridine diphosphokinase activity"/>
    <property type="evidence" value="ECO:0007669"/>
    <property type="project" value="UniProtKB-EC"/>
</dbReference>
<sequence>MTDSLLVTVPAHPIDAVLAFGSNLGDREATVEAALAALAAAPGVELVAASRLYETVAVKPDGVDHEAPSYLNGVARIRTGLSPLDLLALVHRVEHAHGRVRVERWGDRTLDIDVVLYGDLTSDDATLTLPHPRAHERDFVLVPWLEIDPDAVVPGRGRADELLRGLPTSTLTVYAGERR</sequence>
<reference evidence="9 10" key="1">
    <citation type="submission" date="2017-04" db="EMBL/GenBank/DDBJ databases">
        <authorList>
            <person name="Afonso C.L."/>
            <person name="Miller P.J."/>
            <person name="Scott M.A."/>
            <person name="Spackman E."/>
            <person name="Goraichik I."/>
            <person name="Dimitrov K.M."/>
            <person name="Suarez D.L."/>
            <person name="Swayne D.E."/>
        </authorList>
    </citation>
    <scope>NUCLEOTIDE SEQUENCE [LARGE SCALE GENOMIC DNA]</scope>
    <source>
        <strain evidence="10">XA(T)</strain>
    </source>
</reference>
<dbReference type="KEGG" id="cphy:B5808_04175"/>
<evidence type="ECO:0000313" key="10">
    <source>
        <dbReference type="Proteomes" id="UP000192775"/>
    </source>
</evidence>
<dbReference type="InterPro" id="IPR035907">
    <property type="entry name" value="Hppk_sf"/>
</dbReference>
<dbReference type="PANTHER" id="PTHR43071:SF1">
    <property type="entry name" value="2-AMINO-4-HYDROXY-6-HYDROXYMETHYLDIHYDROPTERIDINE PYROPHOSPHOKINASE"/>
    <property type="match status" value="1"/>
</dbReference>
<dbReference type="Gene3D" id="3.30.70.560">
    <property type="entry name" value="7,8-Dihydro-6-hydroxymethylpterin-pyrophosphokinase HPPK"/>
    <property type="match status" value="1"/>
</dbReference>
<evidence type="ECO:0000256" key="4">
    <source>
        <dbReference type="ARBA" id="ARBA00022679"/>
    </source>
</evidence>
<proteinExistence type="predicted"/>
<dbReference type="GO" id="GO:0016301">
    <property type="term" value="F:kinase activity"/>
    <property type="evidence" value="ECO:0007669"/>
    <property type="project" value="UniProtKB-KW"/>
</dbReference>
<dbReference type="RefSeq" id="WP_085018650.1">
    <property type="nucleotide sequence ID" value="NZ_BMHD01000001.1"/>
</dbReference>
<dbReference type="Pfam" id="PF01288">
    <property type="entry name" value="HPPK"/>
    <property type="match status" value="1"/>
</dbReference>
<organism evidence="9 10">
    <name type="scientific">Cnuibacter physcomitrellae</name>
    <dbReference type="NCBI Taxonomy" id="1619308"/>
    <lineage>
        <taxon>Bacteria</taxon>
        <taxon>Bacillati</taxon>
        <taxon>Actinomycetota</taxon>
        <taxon>Actinomycetes</taxon>
        <taxon>Micrococcales</taxon>
        <taxon>Microbacteriaceae</taxon>
        <taxon>Cnuibacter</taxon>
    </lineage>
</organism>
<keyword evidence="4" id="KW-0808">Transferase</keyword>
<dbReference type="GO" id="GO:0046654">
    <property type="term" value="P:tetrahydrofolate biosynthetic process"/>
    <property type="evidence" value="ECO:0007669"/>
    <property type="project" value="UniProtKB-UniPathway"/>
</dbReference>
<accession>A0A1X9LN10</accession>
<keyword evidence="7" id="KW-0067">ATP-binding</keyword>
<keyword evidence="6 9" id="KW-0418">Kinase</keyword>
<evidence type="ECO:0000256" key="3">
    <source>
        <dbReference type="ARBA" id="ARBA00013253"/>
    </source>
</evidence>
<dbReference type="EMBL" id="CP020715">
    <property type="protein sequence ID" value="ARJ04509.1"/>
    <property type="molecule type" value="Genomic_DNA"/>
</dbReference>
<evidence type="ECO:0000256" key="1">
    <source>
        <dbReference type="ARBA" id="ARBA00000198"/>
    </source>
</evidence>
<evidence type="ECO:0000256" key="7">
    <source>
        <dbReference type="ARBA" id="ARBA00022840"/>
    </source>
</evidence>
<evidence type="ECO:0000256" key="2">
    <source>
        <dbReference type="ARBA" id="ARBA00005051"/>
    </source>
</evidence>
<name>A0A1X9LN10_9MICO</name>
<dbReference type="NCBIfam" id="TIGR01498">
    <property type="entry name" value="folK"/>
    <property type="match status" value="1"/>
</dbReference>
<dbReference type="UniPathway" id="UPA00077">
    <property type="reaction ID" value="UER00155"/>
</dbReference>
<comment type="catalytic activity">
    <reaction evidence="1">
        <text>6-hydroxymethyl-7,8-dihydropterin + ATP = (7,8-dihydropterin-6-yl)methyl diphosphate + AMP + H(+)</text>
        <dbReference type="Rhea" id="RHEA:11412"/>
        <dbReference type="ChEBI" id="CHEBI:15378"/>
        <dbReference type="ChEBI" id="CHEBI:30616"/>
        <dbReference type="ChEBI" id="CHEBI:44841"/>
        <dbReference type="ChEBI" id="CHEBI:72950"/>
        <dbReference type="ChEBI" id="CHEBI:456215"/>
        <dbReference type="EC" id="2.7.6.3"/>
    </reaction>
</comment>
<keyword evidence="5" id="KW-0547">Nucleotide-binding</keyword>
<dbReference type="PANTHER" id="PTHR43071">
    <property type="entry name" value="2-AMINO-4-HYDROXY-6-HYDROXYMETHYLDIHYDROPTERIDINE PYROPHOSPHOKINASE"/>
    <property type="match status" value="1"/>
</dbReference>
<dbReference type="CDD" id="cd00483">
    <property type="entry name" value="HPPK"/>
    <property type="match status" value="1"/>
</dbReference>
<dbReference type="AlphaFoldDB" id="A0A1X9LN10"/>
<comment type="pathway">
    <text evidence="2">Cofactor biosynthesis; tetrahydrofolate biosynthesis; 2-amino-4-hydroxy-6-hydroxymethyl-7,8-dihydropteridine diphosphate from 7,8-dihydroneopterin triphosphate: step 4/4.</text>
</comment>
<dbReference type="SUPFAM" id="SSF55083">
    <property type="entry name" value="6-hydroxymethyl-7,8-dihydropterin pyrophosphokinase, HPPK"/>
    <property type="match status" value="1"/>
</dbReference>
<dbReference type="GO" id="GO:0046656">
    <property type="term" value="P:folic acid biosynthetic process"/>
    <property type="evidence" value="ECO:0007669"/>
    <property type="project" value="UniProtKB-KW"/>
</dbReference>
<dbReference type="STRING" id="1619308.B5808_04175"/>
<protein>
    <recommendedName>
        <fullName evidence="3">2-amino-4-hydroxy-6-hydroxymethyldihydropteridine diphosphokinase</fullName>
        <ecNumber evidence="3">2.7.6.3</ecNumber>
    </recommendedName>
</protein>
<dbReference type="GO" id="GO:0005524">
    <property type="term" value="F:ATP binding"/>
    <property type="evidence" value="ECO:0007669"/>
    <property type="project" value="UniProtKB-KW"/>
</dbReference>
<gene>
    <name evidence="9" type="ORF">B5808_04175</name>
</gene>
<keyword evidence="8" id="KW-0289">Folate biosynthesis</keyword>